<feature type="compositionally biased region" description="Acidic residues" evidence="2">
    <location>
        <begin position="241"/>
        <end position="261"/>
    </location>
</feature>
<dbReference type="AlphaFoldDB" id="A0A2P6MXB7"/>
<dbReference type="GO" id="GO:0030688">
    <property type="term" value="C:preribosome, small subunit precursor"/>
    <property type="evidence" value="ECO:0007669"/>
    <property type="project" value="TreeGrafter"/>
</dbReference>
<dbReference type="EMBL" id="MDYQ01000337">
    <property type="protein sequence ID" value="PRP76286.1"/>
    <property type="molecule type" value="Genomic_DNA"/>
</dbReference>
<dbReference type="OrthoDB" id="5852896at2759"/>
<gene>
    <name evidence="3" type="ORF">PROFUN_07808</name>
</gene>
<dbReference type="GO" id="GO:0042274">
    <property type="term" value="P:ribosomal small subunit biogenesis"/>
    <property type="evidence" value="ECO:0007669"/>
    <property type="project" value="InterPro"/>
</dbReference>
<evidence type="ECO:0008006" key="5">
    <source>
        <dbReference type="Google" id="ProtNLM"/>
    </source>
</evidence>
<dbReference type="GO" id="GO:0000056">
    <property type="term" value="P:ribosomal small subunit export from nucleus"/>
    <property type="evidence" value="ECO:0007669"/>
    <property type="project" value="TreeGrafter"/>
</dbReference>
<organism evidence="3 4">
    <name type="scientific">Planoprotostelium fungivorum</name>
    <dbReference type="NCBI Taxonomy" id="1890364"/>
    <lineage>
        <taxon>Eukaryota</taxon>
        <taxon>Amoebozoa</taxon>
        <taxon>Evosea</taxon>
        <taxon>Variosea</taxon>
        <taxon>Cavosteliida</taxon>
        <taxon>Cavosteliaceae</taxon>
        <taxon>Planoprotostelium</taxon>
    </lineage>
</organism>
<feature type="compositionally biased region" description="Basic and acidic residues" evidence="2">
    <location>
        <begin position="228"/>
        <end position="240"/>
    </location>
</feature>
<feature type="region of interest" description="Disordered" evidence="2">
    <location>
        <begin position="364"/>
        <end position="435"/>
    </location>
</feature>
<proteinExistence type="inferred from homology"/>
<dbReference type="STRING" id="1890364.A0A2P6MXB7"/>
<feature type="compositionally biased region" description="Basic and acidic residues" evidence="2">
    <location>
        <begin position="381"/>
        <end position="410"/>
    </location>
</feature>
<comment type="caution">
    <text evidence="3">The sequence shown here is derived from an EMBL/GenBank/DDBJ whole genome shotgun (WGS) entry which is preliminary data.</text>
</comment>
<feature type="compositionally biased region" description="Acidic residues" evidence="2">
    <location>
        <begin position="146"/>
        <end position="158"/>
    </location>
</feature>
<evidence type="ECO:0000313" key="4">
    <source>
        <dbReference type="Proteomes" id="UP000241769"/>
    </source>
</evidence>
<dbReference type="GO" id="GO:0005829">
    <property type="term" value="C:cytosol"/>
    <property type="evidence" value="ECO:0007669"/>
    <property type="project" value="TreeGrafter"/>
</dbReference>
<keyword evidence="4" id="KW-1185">Reference proteome</keyword>
<feature type="region of interest" description="Disordered" evidence="2">
    <location>
        <begin position="127"/>
        <end position="161"/>
    </location>
</feature>
<dbReference type="GO" id="GO:0005634">
    <property type="term" value="C:nucleus"/>
    <property type="evidence" value="ECO:0007669"/>
    <property type="project" value="TreeGrafter"/>
</dbReference>
<name>A0A2P6MXB7_9EUKA</name>
<evidence type="ECO:0000256" key="2">
    <source>
        <dbReference type="SAM" id="MobiDB-lite"/>
    </source>
</evidence>
<sequence>MPKKFIDKKEALTFKLVHRSQRDINYISEEGDVSPWVLEPKIETVRMSITSSFRYLTTDKERDYQKAERIIPSLPEEVFASEESVVPQTDVRELFFEADEDIVQALEGESEEEEAWEEIDDDFVSQANKGNFDYGPSTRTVRFGDEMEEDEEDDDDYGEDNKFRVEVKRSTKGQSAQRKIFEETFETMVKKYDDQFIGELDEETGRKEGGIKLEDMEDVFDEYLAKENSDRHTIKGKENEYGLDPDTDQFESGEEDEELDAPIDPSDPNVDVTSVKSRRSVKTFGTKSTSRPTAVWDMCIQKYLNEEYLEKEERERKAAVALEEEDEEEKWDCQSVVKNHPGIIIEKTNRKIVLSNKSGLPVGVLPQKPKRVVEEEEEEDRENKGTKRDKEETKEDKKNRKKQIKEERAKSRLQKKALKEAFKSEQSQQQSQITPTTGIEAQVWIALGVVPHLVSAVVVP</sequence>
<protein>
    <recommendedName>
        <fullName evidence="5">Protein LTV1 homolog</fullName>
    </recommendedName>
</protein>
<dbReference type="PANTHER" id="PTHR21531:SF0">
    <property type="entry name" value="PROTEIN LTV1 HOMOLOG"/>
    <property type="match status" value="1"/>
</dbReference>
<comment type="similarity">
    <text evidence="1">Belongs to the LTV1 family.</text>
</comment>
<evidence type="ECO:0000256" key="1">
    <source>
        <dbReference type="ARBA" id="ARBA00009078"/>
    </source>
</evidence>
<evidence type="ECO:0000313" key="3">
    <source>
        <dbReference type="EMBL" id="PRP76286.1"/>
    </source>
</evidence>
<accession>A0A2P6MXB7</accession>
<dbReference type="InParanoid" id="A0A2P6MXB7"/>
<reference evidence="3 4" key="1">
    <citation type="journal article" date="2018" name="Genome Biol. Evol.">
        <title>Multiple Roots of Fruiting Body Formation in Amoebozoa.</title>
        <authorList>
            <person name="Hillmann F."/>
            <person name="Forbes G."/>
            <person name="Novohradska S."/>
            <person name="Ferling I."/>
            <person name="Riege K."/>
            <person name="Groth M."/>
            <person name="Westermann M."/>
            <person name="Marz M."/>
            <person name="Spaller T."/>
            <person name="Winckler T."/>
            <person name="Schaap P."/>
            <person name="Glockner G."/>
        </authorList>
    </citation>
    <scope>NUCLEOTIDE SEQUENCE [LARGE SCALE GENOMIC DNA]</scope>
    <source>
        <strain evidence="3 4">Jena</strain>
    </source>
</reference>
<dbReference type="FunCoup" id="A0A2P6MXB7">
    <property type="interactions" value="113"/>
</dbReference>
<feature type="region of interest" description="Disordered" evidence="2">
    <location>
        <begin position="228"/>
        <end position="287"/>
    </location>
</feature>
<dbReference type="Proteomes" id="UP000241769">
    <property type="component" value="Unassembled WGS sequence"/>
</dbReference>
<dbReference type="PANTHER" id="PTHR21531">
    <property type="entry name" value="LOW-TEMPERATURE VIABILITY PROTEIN LTV1-RELATED"/>
    <property type="match status" value="1"/>
</dbReference>
<dbReference type="InterPro" id="IPR007307">
    <property type="entry name" value="Ltv1"/>
</dbReference>